<accession>A0ABY5NTU2</accession>
<feature type="signal peptide" evidence="1">
    <location>
        <begin position="1"/>
        <end position="18"/>
    </location>
</feature>
<dbReference type="Proteomes" id="UP001317001">
    <property type="component" value="Chromosome"/>
</dbReference>
<sequence length="176" mass="20280">MKSLWLIGALLLCLSASAQKKKIRKVIPPPPVRQVEKLPVEIEEPIIEATEKKCFIYKNETQKEAMVYVTETLLEYGWSNNLAQMVITTYHFDPIKKEQTEKAGYSWGQVKNIQFINGTFSVEEDMFVFTPDKSGNFEKQVFKMNFEAGTKEVSFLTNETNNMFQKGDCFEPIISM</sequence>
<proteinExistence type="predicted"/>
<evidence type="ECO:0000313" key="2">
    <source>
        <dbReference type="EMBL" id="UUV22021.1"/>
    </source>
</evidence>
<evidence type="ECO:0000256" key="1">
    <source>
        <dbReference type="SAM" id="SignalP"/>
    </source>
</evidence>
<dbReference type="RefSeq" id="WP_257499939.1">
    <property type="nucleotide sequence ID" value="NZ_CP102382.1"/>
</dbReference>
<protein>
    <submittedName>
        <fullName evidence="2">Uncharacterized protein</fullName>
    </submittedName>
</protein>
<keyword evidence="3" id="KW-1185">Reference proteome</keyword>
<feature type="chain" id="PRO_5045661433" evidence="1">
    <location>
        <begin position="19"/>
        <end position="176"/>
    </location>
</feature>
<reference evidence="2 3" key="1">
    <citation type="submission" date="2022-08" db="EMBL/GenBank/DDBJ databases">
        <title>Myroides zhujiangensis sp. nov., a novel bacterium isolated from sediment in the Pearl River Estuary.</title>
        <authorList>
            <person name="Cui L."/>
        </authorList>
    </citation>
    <scope>NUCLEOTIDE SEQUENCE [LARGE SCALE GENOMIC DNA]</scope>
    <source>
        <strain evidence="2 3">SCSIO 72103</strain>
    </source>
</reference>
<dbReference type="EMBL" id="CP102382">
    <property type="protein sequence ID" value="UUV22021.1"/>
    <property type="molecule type" value="Genomic_DNA"/>
</dbReference>
<keyword evidence="1" id="KW-0732">Signal</keyword>
<name>A0ABY5NTU2_9FLAO</name>
<gene>
    <name evidence="2" type="ORF">NPX36_02970</name>
</gene>
<organism evidence="2 3">
    <name type="scientific">Paenimyroides aestuarii</name>
    <dbReference type="NCBI Taxonomy" id="2968490"/>
    <lineage>
        <taxon>Bacteria</taxon>
        <taxon>Pseudomonadati</taxon>
        <taxon>Bacteroidota</taxon>
        <taxon>Flavobacteriia</taxon>
        <taxon>Flavobacteriales</taxon>
        <taxon>Flavobacteriaceae</taxon>
        <taxon>Paenimyroides</taxon>
    </lineage>
</organism>
<evidence type="ECO:0000313" key="3">
    <source>
        <dbReference type="Proteomes" id="UP001317001"/>
    </source>
</evidence>